<dbReference type="Gene3D" id="3.30.1360.120">
    <property type="entry name" value="Probable tRNA modification gtpase trme, domain 1"/>
    <property type="match status" value="1"/>
</dbReference>
<dbReference type="Proteomes" id="UP000184089">
    <property type="component" value="Unassembled WGS sequence"/>
</dbReference>
<dbReference type="PANTHER" id="PTHR42714:SF2">
    <property type="entry name" value="TRNA MODIFICATION GTPASE GTPBP3, MITOCHONDRIAL"/>
    <property type="match status" value="1"/>
</dbReference>
<dbReference type="InterPro" id="IPR027266">
    <property type="entry name" value="TrmE/GcvT-like"/>
</dbReference>
<dbReference type="RefSeq" id="WP_021660061.1">
    <property type="nucleotide sequence ID" value="NZ_FQVY01000002.1"/>
</dbReference>
<evidence type="ECO:0000313" key="16">
    <source>
        <dbReference type="Proteomes" id="UP000474718"/>
    </source>
</evidence>
<evidence type="ECO:0000313" key="13">
    <source>
        <dbReference type="EMBL" id="MZL70010.1"/>
    </source>
</evidence>
<keyword evidence="5 10" id="KW-0547">Nucleotide-binding</keyword>
<dbReference type="GO" id="GO:0003924">
    <property type="term" value="F:GTPase activity"/>
    <property type="evidence" value="ECO:0007669"/>
    <property type="project" value="UniProtKB-UniRule"/>
</dbReference>
<evidence type="ECO:0000256" key="2">
    <source>
        <dbReference type="ARBA" id="ARBA00022490"/>
    </source>
</evidence>
<dbReference type="GO" id="GO:0046872">
    <property type="term" value="F:metal ion binding"/>
    <property type="evidence" value="ECO:0007669"/>
    <property type="project" value="UniProtKB-KW"/>
</dbReference>
<comment type="caution">
    <text evidence="10">Lacks conserved residue(s) required for the propagation of feature annotation.</text>
</comment>
<evidence type="ECO:0000256" key="6">
    <source>
        <dbReference type="ARBA" id="ARBA00022801"/>
    </source>
</evidence>
<proteinExistence type="inferred from homology"/>
<feature type="binding site" evidence="10">
    <location>
        <position position="89"/>
    </location>
    <ligand>
        <name>(6S)-5-formyl-5,6,7,8-tetrahydrofolate</name>
        <dbReference type="ChEBI" id="CHEBI:57457"/>
    </ligand>
</feature>
<evidence type="ECO:0000256" key="7">
    <source>
        <dbReference type="ARBA" id="ARBA00022842"/>
    </source>
</evidence>
<feature type="binding site" evidence="10">
    <location>
        <position position="259"/>
    </location>
    <ligand>
        <name>Mg(2+)</name>
        <dbReference type="ChEBI" id="CHEBI:18420"/>
    </ligand>
</feature>
<reference evidence="14" key="2">
    <citation type="submission" date="2016-11" db="EMBL/GenBank/DDBJ databases">
        <authorList>
            <person name="Varghese N."/>
            <person name="Submissions S."/>
        </authorList>
    </citation>
    <scope>NUCLEOTIDE SEQUENCE</scope>
    <source>
        <strain evidence="14">DSM 4029</strain>
    </source>
</reference>
<evidence type="ECO:0000256" key="8">
    <source>
        <dbReference type="ARBA" id="ARBA00022958"/>
    </source>
</evidence>
<dbReference type="Proteomes" id="UP000474718">
    <property type="component" value="Unassembled WGS sequence"/>
</dbReference>
<dbReference type="Gene3D" id="3.40.50.300">
    <property type="entry name" value="P-loop containing nucleotide triphosphate hydrolases"/>
    <property type="match status" value="1"/>
</dbReference>
<feature type="binding site" evidence="10">
    <location>
        <position position="234"/>
    </location>
    <ligand>
        <name>K(+)</name>
        <dbReference type="ChEBI" id="CHEBI:29103"/>
    </ligand>
</feature>
<dbReference type="EMBL" id="FQVY01000002">
    <property type="protein sequence ID" value="SHF99402.1"/>
    <property type="molecule type" value="Genomic_DNA"/>
</dbReference>
<dbReference type="EMBL" id="WWVX01000006">
    <property type="protein sequence ID" value="MZL70010.1"/>
    <property type="molecule type" value="Genomic_DNA"/>
</dbReference>
<feature type="binding site" evidence="10">
    <location>
        <position position="128"/>
    </location>
    <ligand>
        <name>(6S)-5-formyl-5,6,7,8-tetrahydrofolate</name>
        <dbReference type="ChEBI" id="CHEBI:57457"/>
    </ligand>
</feature>
<dbReference type="HAMAP" id="MF_00379">
    <property type="entry name" value="GTPase_MnmE"/>
    <property type="match status" value="1"/>
</dbReference>
<comment type="cofactor">
    <cofactor evidence="10">
        <name>K(+)</name>
        <dbReference type="ChEBI" id="CHEBI:29103"/>
    </cofactor>
    <text evidence="10">Binds 1 potassium ion per subunit.</text>
</comment>
<comment type="subunit">
    <text evidence="10">Homodimer. Heterotetramer of two MnmE and two MnmG subunits.</text>
</comment>
<comment type="function">
    <text evidence="10">Exhibits a very high intrinsic GTPase hydrolysis rate. Involved in the addition of a carboxymethylaminomethyl (cmnm) group at the wobble position (U34) of certain tRNAs, forming tRNA-cmnm(5)s(2)U34.</text>
</comment>
<protein>
    <recommendedName>
        <fullName evidence="10">tRNA modification GTPase MnmE</fullName>
        <ecNumber evidence="10">3.6.-.-</ecNumber>
    </recommendedName>
</protein>
<keyword evidence="7 10" id="KW-0460">Magnesium</keyword>
<comment type="subcellular location">
    <subcellularLocation>
        <location evidence="10">Cytoplasm</location>
    </subcellularLocation>
</comment>
<feature type="binding site" evidence="10">
    <location>
        <begin position="253"/>
        <end position="259"/>
    </location>
    <ligand>
        <name>GTP</name>
        <dbReference type="ChEBI" id="CHEBI:37565"/>
    </ligand>
</feature>
<evidence type="ECO:0000259" key="12">
    <source>
        <dbReference type="PROSITE" id="PS51709"/>
    </source>
</evidence>
<dbReference type="Pfam" id="PF12631">
    <property type="entry name" value="MnmE_helical"/>
    <property type="match status" value="1"/>
</dbReference>
<dbReference type="InterPro" id="IPR004520">
    <property type="entry name" value="GTPase_MnmE"/>
</dbReference>
<dbReference type="SUPFAM" id="SSF52540">
    <property type="entry name" value="P-loop containing nucleoside triphosphate hydrolases"/>
    <property type="match status" value="1"/>
</dbReference>
<keyword evidence="3 10" id="KW-0819">tRNA processing</keyword>
<dbReference type="FunFam" id="3.40.50.300:FF:001376">
    <property type="entry name" value="tRNA modification GTPase MnmE"/>
    <property type="match status" value="1"/>
</dbReference>
<dbReference type="NCBIfam" id="TIGR00231">
    <property type="entry name" value="small_GTP"/>
    <property type="match status" value="1"/>
</dbReference>
<keyword evidence="16" id="KW-1185">Reference proteome</keyword>
<evidence type="ECO:0000256" key="10">
    <source>
        <dbReference type="HAMAP-Rule" id="MF_00379"/>
    </source>
</evidence>
<feature type="binding site" evidence="10">
    <location>
        <position position="21"/>
    </location>
    <ligand>
        <name>(6S)-5-formyl-5,6,7,8-tetrahydrofolate</name>
        <dbReference type="ChEBI" id="CHEBI:57457"/>
    </ligand>
</feature>
<feature type="binding site" evidence="10">
    <location>
        <position position="255"/>
    </location>
    <ligand>
        <name>K(+)</name>
        <dbReference type="ChEBI" id="CHEBI:29103"/>
    </ligand>
</feature>
<dbReference type="Pfam" id="PF01926">
    <property type="entry name" value="MMR_HSR1"/>
    <property type="match status" value="1"/>
</dbReference>
<dbReference type="InterPro" id="IPR006073">
    <property type="entry name" value="GTP-bd"/>
</dbReference>
<sequence length="459" mass="49373">MQTTIAAIATPLGTGGLGVVRLSGPRAYEIAARVFVPLSGRDIRRQKGYTALLGRVERTLPNGGREMLDQAVALFFRAPKSYTGEDAVELSCHGGVAVLQETLRALLDAGAELAGPGEFSKRAVLAGKMTLTQAEGVMDLINAQTRQGAAAALSAMDGRLYRHAAAIRADLVDLAAHLAAYVDYPDEDIPQLEEGVLSDRLQQAADQLSALLQSFDTGSMIRNGIDTAIVGKPNVGKSTLMNLLAGYQRSIVTQVPGTTRDVVEDRVQLGEVTLNLADTAGIRETDDLVEQLGVQRSREKLERAQLVLALFDGSVPLDEEDRQLLSQIGDKPCIAVINKQDKAQRLDVEAVRVQIPDLVTMSAREERGVEELEQAILRKLRLERIDLQNGLLINERQRQATSRAAARVVDGLDALRAGMTYDAVAVEIDEAIAALSELTGESAGEQVIDAVFANFCVGK</sequence>
<accession>A0AAQ1MCD9</accession>
<feature type="binding site" evidence="10">
    <location>
        <begin position="278"/>
        <end position="281"/>
    </location>
    <ligand>
        <name>GTP</name>
        <dbReference type="ChEBI" id="CHEBI:37565"/>
    </ligand>
</feature>
<name>A0AAQ1MCD9_9FIRM</name>
<dbReference type="InterPro" id="IPR027368">
    <property type="entry name" value="MnmE_dom2"/>
</dbReference>
<feature type="binding site" evidence="10">
    <location>
        <position position="258"/>
    </location>
    <ligand>
        <name>K(+)</name>
        <dbReference type="ChEBI" id="CHEBI:29103"/>
    </ligand>
</feature>
<dbReference type="GO" id="GO:0005829">
    <property type="term" value="C:cytosol"/>
    <property type="evidence" value="ECO:0007669"/>
    <property type="project" value="TreeGrafter"/>
</dbReference>
<feature type="binding site" evidence="10">
    <location>
        <begin position="234"/>
        <end position="239"/>
    </location>
    <ligand>
        <name>GTP</name>
        <dbReference type="ChEBI" id="CHEBI:37565"/>
    </ligand>
</feature>
<dbReference type="CDD" id="cd14858">
    <property type="entry name" value="TrmE_N"/>
    <property type="match status" value="1"/>
</dbReference>
<dbReference type="Gene3D" id="1.20.120.430">
    <property type="entry name" value="tRNA modification GTPase MnmE domain 2"/>
    <property type="match status" value="1"/>
</dbReference>
<dbReference type="GO" id="GO:0030488">
    <property type="term" value="P:tRNA methylation"/>
    <property type="evidence" value="ECO:0007669"/>
    <property type="project" value="TreeGrafter"/>
</dbReference>
<feature type="binding site" evidence="10">
    <location>
        <position position="238"/>
    </location>
    <ligand>
        <name>Mg(2+)</name>
        <dbReference type="ChEBI" id="CHEBI:18420"/>
    </ligand>
</feature>
<feature type="binding site" evidence="10">
    <location>
        <position position="253"/>
    </location>
    <ligand>
        <name>K(+)</name>
        <dbReference type="ChEBI" id="CHEBI:29103"/>
    </ligand>
</feature>
<reference evidence="13 16" key="3">
    <citation type="journal article" date="2019" name="Nat. Med.">
        <title>A library of human gut bacterial isolates paired with longitudinal multiomics data enables mechanistic microbiome research.</title>
        <authorList>
            <person name="Poyet M."/>
            <person name="Groussin M."/>
            <person name="Gibbons S.M."/>
            <person name="Avila-Pacheco J."/>
            <person name="Jiang X."/>
            <person name="Kearney S.M."/>
            <person name="Perrotta A.R."/>
            <person name="Berdy B."/>
            <person name="Zhao S."/>
            <person name="Lieberman T.D."/>
            <person name="Swanson P.K."/>
            <person name="Smith M."/>
            <person name="Roesemann S."/>
            <person name="Alexander J.E."/>
            <person name="Rich S.A."/>
            <person name="Livny J."/>
            <person name="Vlamakis H."/>
            <person name="Clish C."/>
            <person name="Bullock K."/>
            <person name="Deik A."/>
            <person name="Scott J."/>
            <person name="Pierce K.A."/>
            <person name="Xavier R.J."/>
            <person name="Alm E.J."/>
        </authorList>
    </citation>
    <scope>NUCLEOTIDE SEQUENCE [LARGE SCALE GENOMIC DNA]</scope>
    <source>
        <strain evidence="13 16">BIOML-A2</strain>
    </source>
</reference>
<dbReference type="InterPro" id="IPR031168">
    <property type="entry name" value="G_TrmE"/>
</dbReference>
<dbReference type="EC" id="3.6.-.-" evidence="10"/>
<keyword evidence="9 10" id="KW-0342">GTP-binding</keyword>
<evidence type="ECO:0000256" key="9">
    <source>
        <dbReference type="ARBA" id="ARBA00023134"/>
    </source>
</evidence>
<dbReference type="GO" id="GO:0002098">
    <property type="term" value="P:tRNA wobble uridine modification"/>
    <property type="evidence" value="ECO:0007669"/>
    <property type="project" value="TreeGrafter"/>
</dbReference>
<dbReference type="GO" id="GO:0005525">
    <property type="term" value="F:GTP binding"/>
    <property type="evidence" value="ECO:0007669"/>
    <property type="project" value="UniProtKB-UniRule"/>
</dbReference>
<evidence type="ECO:0000256" key="5">
    <source>
        <dbReference type="ARBA" id="ARBA00022741"/>
    </source>
</evidence>
<feature type="domain" description="TrmE-type G" evidence="12">
    <location>
        <begin position="224"/>
        <end position="381"/>
    </location>
</feature>
<feature type="binding site" evidence="10">
    <location>
        <position position="459"/>
    </location>
    <ligand>
        <name>(6S)-5-formyl-5,6,7,8-tetrahydrofolate</name>
        <dbReference type="ChEBI" id="CHEBI:57457"/>
    </ligand>
</feature>
<evidence type="ECO:0000256" key="4">
    <source>
        <dbReference type="ARBA" id="ARBA00022723"/>
    </source>
</evidence>
<dbReference type="AlphaFoldDB" id="A0AAQ1MCD9"/>
<keyword evidence="6 10" id="KW-0378">Hydrolase</keyword>
<comment type="similarity">
    <text evidence="1 10 11">Belongs to the TRAFAC class TrmE-Era-EngA-EngB-Septin-like GTPase superfamily. TrmE GTPase family.</text>
</comment>
<evidence type="ECO:0000256" key="3">
    <source>
        <dbReference type="ARBA" id="ARBA00022694"/>
    </source>
</evidence>
<dbReference type="InterPro" id="IPR027417">
    <property type="entry name" value="P-loop_NTPase"/>
</dbReference>
<evidence type="ECO:0000256" key="1">
    <source>
        <dbReference type="ARBA" id="ARBA00011043"/>
    </source>
</evidence>
<evidence type="ECO:0000313" key="15">
    <source>
        <dbReference type="Proteomes" id="UP000184089"/>
    </source>
</evidence>
<organism evidence="14 15">
    <name type="scientific">Bittarella massiliensis</name>
    <name type="common">ex Durand et al. 2017</name>
    <dbReference type="NCBI Taxonomy" id="1720313"/>
    <lineage>
        <taxon>Bacteria</taxon>
        <taxon>Bacillati</taxon>
        <taxon>Bacillota</taxon>
        <taxon>Clostridia</taxon>
        <taxon>Eubacteriales</taxon>
        <taxon>Oscillospiraceae</taxon>
        <taxon>Bittarella (ex Durand et al. 2017)</taxon>
    </lineage>
</organism>
<keyword evidence="2 10" id="KW-0963">Cytoplasm</keyword>
<feature type="binding site" evidence="10">
    <location>
        <begin position="362"/>
        <end position="364"/>
    </location>
    <ligand>
        <name>GTP</name>
        <dbReference type="ChEBI" id="CHEBI:37565"/>
    </ligand>
</feature>
<dbReference type="NCBIfam" id="TIGR00450">
    <property type="entry name" value="mnmE_trmE_thdF"/>
    <property type="match status" value="1"/>
</dbReference>
<keyword evidence="4 10" id="KW-0479">Metal-binding</keyword>
<dbReference type="PROSITE" id="PS51709">
    <property type="entry name" value="G_TRME"/>
    <property type="match status" value="1"/>
</dbReference>
<dbReference type="InterPro" id="IPR018948">
    <property type="entry name" value="GTP-bd_TrmE_N"/>
</dbReference>
<dbReference type="Pfam" id="PF10396">
    <property type="entry name" value="TrmE_N"/>
    <property type="match status" value="1"/>
</dbReference>
<comment type="caution">
    <text evidence="14">The sequence shown here is derived from an EMBL/GenBank/DDBJ whole genome shotgun (WGS) entry which is preliminary data.</text>
</comment>
<dbReference type="InterPro" id="IPR025867">
    <property type="entry name" value="MnmE_helical"/>
</dbReference>
<gene>
    <name evidence="10 13" type="primary">mnmE</name>
    <name evidence="10" type="synonym">trmE</name>
    <name evidence="13" type="ORF">GT747_09620</name>
    <name evidence="14" type="ORF">SAMN05444424_1075</name>
</gene>
<dbReference type="CDD" id="cd04164">
    <property type="entry name" value="trmE"/>
    <property type="match status" value="1"/>
</dbReference>
<reference evidence="15" key="1">
    <citation type="submission" date="2016-11" db="EMBL/GenBank/DDBJ databases">
        <authorList>
            <person name="Jaros S."/>
            <person name="Januszkiewicz K."/>
            <person name="Wedrychowicz H."/>
        </authorList>
    </citation>
    <scope>NUCLEOTIDE SEQUENCE [LARGE SCALE GENOMIC DNA]</scope>
    <source>
        <strain evidence="15">DSM 4029</strain>
    </source>
</reference>
<dbReference type="InterPro" id="IPR005225">
    <property type="entry name" value="Small_GTP-bd"/>
</dbReference>
<dbReference type="PANTHER" id="PTHR42714">
    <property type="entry name" value="TRNA MODIFICATION GTPASE GTPBP3"/>
    <property type="match status" value="1"/>
</dbReference>
<evidence type="ECO:0000313" key="14">
    <source>
        <dbReference type="EMBL" id="SHF99402.1"/>
    </source>
</evidence>
<evidence type="ECO:0000256" key="11">
    <source>
        <dbReference type="RuleBase" id="RU003313"/>
    </source>
</evidence>
<keyword evidence="8 10" id="KW-0630">Potassium</keyword>